<accession>A0A7Y7B5U4</accession>
<sequence>MRKAVQITGAACIAAVLMTGCSKSSDSGGDKKADGDKPTASAQPAAPGSNAPAPDPGSNNKADAAALNGGWADLKSPDGAVGLYISGTKAAVVNGAHKCSGGINQAKPAALDLTCADGDTKRTHGTVEKADGSSLTIAWASGVKETFTKAGAPGGASGGQMPQLPDLSKIGH</sequence>
<keyword evidence="3" id="KW-1185">Reference proteome</keyword>
<evidence type="ECO:0000256" key="1">
    <source>
        <dbReference type="SAM" id="MobiDB-lite"/>
    </source>
</evidence>
<gene>
    <name evidence="2" type="ORF">HG542_17815</name>
</gene>
<name>A0A7Y7B5U4_STRMO</name>
<dbReference type="EMBL" id="JABBXF010000039">
    <property type="protein sequence ID" value="NVK79512.1"/>
    <property type="molecule type" value="Genomic_DNA"/>
</dbReference>
<evidence type="ECO:0000313" key="2">
    <source>
        <dbReference type="EMBL" id="NVK79512.1"/>
    </source>
</evidence>
<feature type="region of interest" description="Disordered" evidence="1">
    <location>
        <begin position="149"/>
        <end position="172"/>
    </location>
</feature>
<proteinExistence type="predicted"/>
<dbReference type="Proteomes" id="UP000587462">
    <property type="component" value="Unassembled WGS sequence"/>
</dbReference>
<organism evidence="2 3">
    <name type="scientific">Streptomyces morookaense</name>
    <name type="common">Streptoverticillium morookaense</name>
    <dbReference type="NCBI Taxonomy" id="1970"/>
    <lineage>
        <taxon>Bacteria</taxon>
        <taxon>Bacillati</taxon>
        <taxon>Actinomycetota</taxon>
        <taxon>Actinomycetes</taxon>
        <taxon>Kitasatosporales</taxon>
        <taxon>Streptomycetaceae</taxon>
        <taxon>Streptomyces</taxon>
    </lineage>
</organism>
<dbReference type="AlphaFoldDB" id="A0A7Y7B5U4"/>
<comment type="caution">
    <text evidence="2">The sequence shown here is derived from an EMBL/GenBank/DDBJ whole genome shotgun (WGS) entry which is preliminary data.</text>
</comment>
<reference evidence="2 3" key="1">
    <citation type="submission" date="2020-04" db="EMBL/GenBank/DDBJ databases">
        <title>Draft Genome Sequence of Streptomyces morookaense DSM 40503, an 8-azaguanine-producing strain.</title>
        <authorList>
            <person name="Qi J."/>
            <person name="Gao J.-M."/>
        </authorList>
    </citation>
    <scope>NUCLEOTIDE SEQUENCE [LARGE SCALE GENOMIC DNA]</scope>
    <source>
        <strain evidence="2 3">DSM 40503</strain>
    </source>
</reference>
<feature type="compositionally biased region" description="Basic and acidic residues" evidence="1">
    <location>
        <begin position="28"/>
        <end position="37"/>
    </location>
</feature>
<feature type="region of interest" description="Disordered" evidence="1">
    <location>
        <begin position="21"/>
        <end position="71"/>
    </location>
</feature>
<dbReference type="RefSeq" id="WP_171082619.1">
    <property type="nucleotide sequence ID" value="NZ_BNBU01000012.1"/>
</dbReference>
<dbReference type="PROSITE" id="PS51257">
    <property type="entry name" value="PROKAR_LIPOPROTEIN"/>
    <property type="match status" value="1"/>
</dbReference>
<evidence type="ECO:0000313" key="3">
    <source>
        <dbReference type="Proteomes" id="UP000587462"/>
    </source>
</evidence>
<evidence type="ECO:0008006" key="4">
    <source>
        <dbReference type="Google" id="ProtNLM"/>
    </source>
</evidence>
<protein>
    <recommendedName>
        <fullName evidence="4">Lipoprotein</fullName>
    </recommendedName>
</protein>